<feature type="region of interest" description="Disordered" evidence="1">
    <location>
        <begin position="89"/>
        <end position="128"/>
    </location>
</feature>
<protein>
    <submittedName>
        <fullName evidence="2">Uncharacterized protein</fullName>
    </submittedName>
</protein>
<dbReference type="Proteomes" id="UP000034164">
    <property type="component" value="Unassembled WGS sequence"/>
</dbReference>
<dbReference type="OrthoDB" id="8249012at2759"/>
<dbReference type="AlphaFoldDB" id="A0A0G2J189"/>
<dbReference type="PANTHER" id="PTHR21521:SF0">
    <property type="entry name" value="AMUN, ISOFORM A"/>
    <property type="match status" value="1"/>
</dbReference>
<gene>
    <name evidence="2" type="ORF">EMCG_02620</name>
</gene>
<name>A0A0G2J189_9EURO</name>
<evidence type="ECO:0000256" key="1">
    <source>
        <dbReference type="SAM" id="MobiDB-lite"/>
    </source>
</evidence>
<dbReference type="VEuPathDB" id="FungiDB:EMCG_02620"/>
<organism evidence="2 3">
    <name type="scientific">[Emmonsia] crescens</name>
    <dbReference type="NCBI Taxonomy" id="73230"/>
    <lineage>
        <taxon>Eukaryota</taxon>
        <taxon>Fungi</taxon>
        <taxon>Dikarya</taxon>
        <taxon>Ascomycota</taxon>
        <taxon>Pezizomycotina</taxon>
        <taxon>Eurotiomycetes</taxon>
        <taxon>Eurotiomycetidae</taxon>
        <taxon>Onygenales</taxon>
        <taxon>Ajellomycetaceae</taxon>
        <taxon>Emergomyces</taxon>
    </lineage>
</organism>
<proteinExistence type="predicted"/>
<comment type="caution">
    <text evidence="2">The sequence shown here is derived from an EMBL/GenBank/DDBJ whole genome shotgun (WGS) entry which is preliminary data.</text>
</comment>
<reference evidence="3" key="1">
    <citation type="journal article" date="2015" name="PLoS Genet.">
        <title>The dynamic genome and transcriptome of the human fungal pathogen Blastomyces and close relative Emmonsia.</title>
        <authorList>
            <person name="Munoz J.F."/>
            <person name="Gauthier G.M."/>
            <person name="Desjardins C.A."/>
            <person name="Gallo J.E."/>
            <person name="Holder J."/>
            <person name="Sullivan T.D."/>
            <person name="Marty A.J."/>
            <person name="Carmen J.C."/>
            <person name="Chen Z."/>
            <person name="Ding L."/>
            <person name="Gujja S."/>
            <person name="Magrini V."/>
            <person name="Misas E."/>
            <person name="Mitreva M."/>
            <person name="Priest M."/>
            <person name="Saif S."/>
            <person name="Whiston E.A."/>
            <person name="Young S."/>
            <person name="Zeng Q."/>
            <person name="Goldman W.E."/>
            <person name="Mardis E.R."/>
            <person name="Taylor J.W."/>
            <person name="McEwen J.G."/>
            <person name="Clay O.K."/>
            <person name="Klein B.S."/>
            <person name="Cuomo C.A."/>
        </authorList>
    </citation>
    <scope>NUCLEOTIDE SEQUENCE [LARGE SCALE GENOMIC DNA]</scope>
    <source>
        <strain evidence="3">UAMH 3008</strain>
    </source>
</reference>
<feature type="compositionally biased region" description="Basic and acidic residues" evidence="1">
    <location>
        <begin position="97"/>
        <end position="121"/>
    </location>
</feature>
<sequence>MASKPSLAPSKISRTTISFLLSLYPHTIKEFYRTKLIAKSTSKASTLPASKRSTAKGKNEETIEKEVEAFLKLDKLRYEAIPAALKSRPGIVPATGKNDEGKAKEDGKRPDKKAKVIKNEDDLPPSGPFLEKDEIVNLMDWKLKHGSHRPALMGMIRSNPDSLVQSTTRTAFSQLQTTLSNTGNEAFPAAPLETLTGPLRGVGPATASLFLSVAPCQNSSDDAYNMNINAAPFFSDELFNWLCLDKYAHDLSNSSSGDDGGARSKGKSSVTTDAKIKYNMKEYRELWEAVVELRGRVNQIPDQKAVAGKGSGNEDESRSFSVLDIERVAFVIGHLDVSGYEEGMKEASMTGVLCDAKADDASAVPVAATTDMKVVNAGRGKRKRG</sequence>
<evidence type="ECO:0000313" key="2">
    <source>
        <dbReference type="EMBL" id="KKZ63004.1"/>
    </source>
</evidence>
<evidence type="ECO:0000313" key="3">
    <source>
        <dbReference type="Proteomes" id="UP000034164"/>
    </source>
</evidence>
<dbReference type="PANTHER" id="PTHR21521">
    <property type="entry name" value="AMUN, ISOFORM A"/>
    <property type="match status" value="1"/>
</dbReference>
<dbReference type="EMBL" id="LCZI01001015">
    <property type="protein sequence ID" value="KKZ63004.1"/>
    <property type="molecule type" value="Genomic_DNA"/>
</dbReference>
<accession>A0A0G2J189</accession>